<feature type="compositionally biased region" description="Basic and acidic residues" evidence="1">
    <location>
        <begin position="457"/>
        <end position="472"/>
    </location>
</feature>
<feature type="region of interest" description="Disordered" evidence="1">
    <location>
        <begin position="457"/>
        <end position="500"/>
    </location>
</feature>
<proteinExistence type="predicted"/>
<dbReference type="SUPFAM" id="SSF57903">
    <property type="entry name" value="FYVE/PHD zinc finger"/>
    <property type="match status" value="1"/>
</dbReference>
<name>A0A1E3PRX5_9ASCO</name>
<dbReference type="STRING" id="857566.A0A1E3PRX5"/>
<feature type="compositionally biased region" description="Basic and acidic residues" evidence="1">
    <location>
        <begin position="660"/>
        <end position="673"/>
    </location>
</feature>
<keyword evidence="3" id="KW-1185">Reference proteome</keyword>
<reference evidence="2 3" key="1">
    <citation type="journal article" date="2016" name="Proc. Natl. Acad. Sci. U.S.A.">
        <title>Comparative genomics of biotechnologically important yeasts.</title>
        <authorList>
            <person name="Riley R."/>
            <person name="Haridas S."/>
            <person name="Wolfe K.H."/>
            <person name="Lopes M.R."/>
            <person name="Hittinger C.T."/>
            <person name="Goeker M."/>
            <person name="Salamov A.A."/>
            <person name="Wisecaver J.H."/>
            <person name="Long T.M."/>
            <person name="Calvey C.H."/>
            <person name="Aerts A.L."/>
            <person name="Barry K.W."/>
            <person name="Choi C."/>
            <person name="Clum A."/>
            <person name="Coughlan A.Y."/>
            <person name="Deshpande S."/>
            <person name="Douglass A.P."/>
            <person name="Hanson S.J."/>
            <person name="Klenk H.-P."/>
            <person name="LaButti K.M."/>
            <person name="Lapidus A."/>
            <person name="Lindquist E.A."/>
            <person name="Lipzen A.M."/>
            <person name="Meier-Kolthoff J.P."/>
            <person name="Ohm R.A."/>
            <person name="Otillar R.P."/>
            <person name="Pangilinan J.L."/>
            <person name="Peng Y."/>
            <person name="Rokas A."/>
            <person name="Rosa C.A."/>
            <person name="Scheuner C."/>
            <person name="Sibirny A.A."/>
            <person name="Slot J.C."/>
            <person name="Stielow J.B."/>
            <person name="Sun H."/>
            <person name="Kurtzman C.P."/>
            <person name="Blackwell M."/>
            <person name="Grigoriev I.V."/>
            <person name="Jeffries T.W."/>
        </authorList>
    </citation>
    <scope>NUCLEOTIDE SEQUENCE [LARGE SCALE GENOMIC DNA]</scope>
    <source>
        <strain evidence="2 3">DSM 6958</strain>
    </source>
</reference>
<dbReference type="GO" id="GO:0031213">
    <property type="term" value="C:RSF complex"/>
    <property type="evidence" value="ECO:0007669"/>
    <property type="project" value="InterPro"/>
</dbReference>
<dbReference type="EMBL" id="KV454406">
    <property type="protein sequence ID" value="ODQ68183.1"/>
    <property type="molecule type" value="Genomic_DNA"/>
</dbReference>
<dbReference type="Proteomes" id="UP000095009">
    <property type="component" value="Unassembled WGS sequence"/>
</dbReference>
<dbReference type="InterPro" id="IPR011011">
    <property type="entry name" value="Znf_FYVE_PHD"/>
</dbReference>
<feature type="region of interest" description="Disordered" evidence="1">
    <location>
        <begin position="649"/>
        <end position="680"/>
    </location>
</feature>
<sequence length="680" mass="78838">MPRPRRSVGIEKDDVATTKAVNTTGTASITRAQLLLPLDQPSCQPSLLALRNQFEFSNLFQFVTLFRKAFMVPVSEPFSIEILEEELILGLGETRLFDQIRLGLLTTLLNYRSVKLSEFNEFGKRAFNKFGFLNEDNPFSVVEPPSAIEDENESAGEEKGENQGKPGIITFETQSLSEQITILYRMSRLLITATHFRDRINQHLLTPSSSLNATPLDEPSEEFRVEPVGYVNEDGSGGSYYLLDDNRLYLQVESWPPVTSAPEVGADIESEERTVPTKKRKRGYYTGGKKRRKVKKTVTLKEEEEENEKKMEYSELIAREPTMQWECICVTMSDWQALLDRLSSRRGKSASVIRHDSVLFKYLQQDVLPVIEESELARVKAALARSRERERDFLVANRKRSSRLEEKLLKLKEEETRQLEIAALRATRERERQEKLEQRRLERDRLEKEAAREVRFRDREEKREKREKREDSINQILQRSDDNSIESVNDNNDSLRSRSSTRLLEQEKQQLLNEETWEFDCICGAFGNNYDDGSLIIQCGVCSMWMHVRCNSMMEYLKTRGETGEDLKRKVYSYINRADSTFPRDEMRDIKAVQRHLLQVDEFVCERCANKSLLWKGEEKSDFVSEPAETQDEVPLPILVEQSVPKPVELPIEPPIDGLLKPKNEDRDEEYRLYSKNGAR</sequence>
<protein>
    <recommendedName>
        <fullName evidence="4">Zinc finger PHD-type domain-containing protein</fullName>
    </recommendedName>
</protein>
<evidence type="ECO:0000313" key="3">
    <source>
        <dbReference type="Proteomes" id="UP000095009"/>
    </source>
</evidence>
<evidence type="ECO:0000313" key="2">
    <source>
        <dbReference type="EMBL" id="ODQ68183.1"/>
    </source>
</evidence>
<dbReference type="GO" id="GO:0006355">
    <property type="term" value="P:regulation of DNA-templated transcription"/>
    <property type="evidence" value="ECO:0007669"/>
    <property type="project" value="InterPro"/>
</dbReference>
<gene>
    <name evidence="2" type="ORF">NADFUDRAFT_39578</name>
</gene>
<dbReference type="PANTHER" id="PTHR14296:SF3">
    <property type="entry name" value="DIKAR, ISOFORM F"/>
    <property type="match status" value="1"/>
</dbReference>
<dbReference type="InterPro" id="IPR028938">
    <property type="entry name" value="Rsf1-like"/>
</dbReference>
<organism evidence="2 3">
    <name type="scientific">Nadsonia fulvescens var. elongata DSM 6958</name>
    <dbReference type="NCBI Taxonomy" id="857566"/>
    <lineage>
        <taxon>Eukaryota</taxon>
        <taxon>Fungi</taxon>
        <taxon>Dikarya</taxon>
        <taxon>Ascomycota</taxon>
        <taxon>Saccharomycotina</taxon>
        <taxon>Dipodascomycetes</taxon>
        <taxon>Dipodascales</taxon>
        <taxon>Dipodascales incertae sedis</taxon>
        <taxon>Nadsonia</taxon>
    </lineage>
</organism>
<dbReference type="OrthoDB" id="303107at2759"/>
<dbReference type="InterPro" id="IPR013083">
    <property type="entry name" value="Znf_RING/FYVE/PHD"/>
</dbReference>
<feature type="region of interest" description="Disordered" evidence="1">
    <location>
        <begin position="147"/>
        <end position="166"/>
    </location>
</feature>
<dbReference type="Gene3D" id="3.30.40.10">
    <property type="entry name" value="Zinc/RING finger domain, C3HC4 (zinc finger)"/>
    <property type="match status" value="1"/>
</dbReference>
<dbReference type="AlphaFoldDB" id="A0A1E3PRX5"/>
<evidence type="ECO:0008006" key="4">
    <source>
        <dbReference type="Google" id="ProtNLM"/>
    </source>
</evidence>
<dbReference type="PANTHER" id="PTHR14296">
    <property type="entry name" value="REMODELING AND SPACING FACTOR 1"/>
    <property type="match status" value="1"/>
</dbReference>
<evidence type="ECO:0000256" key="1">
    <source>
        <dbReference type="SAM" id="MobiDB-lite"/>
    </source>
</evidence>
<accession>A0A1E3PRX5</accession>